<comment type="similarity">
    <text evidence="14">Belongs to the class-I aminoacyl-tRNA synthetase family. MetG type 1 subfamily.</text>
</comment>
<dbReference type="PANTHER" id="PTHR45765">
    <property type="entry name" value="METHIONINE--TRNA LIGASE"/>
    <property type="match status" value="1"/>
</dbReference>
<dbReference type="CDD" id="cd00814">
    <property type="entry name" value="MetRS_core"/>
    <property type="match status" value="1"/>
</dbReference>
<feature type="region of interest" description="Disordered" evidence="15">
    <location>
        <begin position="565"/>
        <end position="595"/>
    </location>
</feature>
<dbReference type="Proteomes" id="UP001208689">
    <property type="component" value="Chromosome"/>
</dbReference>
<evidence type="ECO:0000256" key="6">
    <source>
        <dbReference type="ARBA" id="ARBA00022723"/>
    </source>
</evidence>
<dbReference type="SUPFAM" id="SSF47323">
    <property type="entry name" value="Anticodon-binding domain of a subclass of class I aminoacyl-tRNA synthetases"/>
    <property type="match status" value="1"/>
</dbReference>
<dbReference type="InterPro" id="IPR033911">
    <property type="entry name" value="MetRS_core"/>
</dbReference>
<evidence type="ECO:0000313" key="17">
    <source>
        <dbReference type="EMBL" id="UYP43783.1"/>
    </source>
</evidence>
<comment type="function">
    <text evidence="14">Is required not only for elongation of protein synthesis but also for the initiation of all mRNA translation through initiator tRNA(fMet) aminoacylation.</text>
</comment>
<dbReference type="InterPro" id="IPR023458">
    <property type="entry name" value="Met-tRNA_ligase_1"/>
</dbReference>
<evidence type="ECO:0000256" key="14">
    <source>
        <dbReference type="HAMAP-Rule" id="MF_00098"/>
    </source>
</evidence>
<evidence type="ECO:0000256" key="4">
    <source>
        <dbReference type="ARBA" id="ARBA00022555"/>
    </source>
</evidence>
<feature type="binding site" evidence="14">
    <location>
        <position position="150"/>
    </location>
    <ligand>
        <name>Zn(2+)</name>
        <dbReference type="ChEBI" id="CHEBI:29105"/>
    </ligand>
</feature>
<dbReference type="Gene3D" id="1.10.730.10">
    <property type="entry name" value="Isoleucyl-tRNA Synthetase, Domain 1"/>
    <property type="match status" value="1"/>
</dbReference>
<dbReference type="Pfam" id="PF19303">
    <property type="entry name" value="Anticodon_3"/>
    <property type="match status" value="1"/>
</dbReference>
<dbReference type="Gene3D" id="3.40.50.620">
    <property type="entry name" value="HUPs"/>
    <property type="match status" value="1"/>
</dbReference>
<dbReference type="CDD" id="cd02800">
    <property type="entry name" value="tRNA_bind_EcMetRS_like"/>
    <property type="match status" value="1"/>
</dbReference>
<dbReference type="InterPro" id="IPR014758">
    <property type="entry name" value="Met-tRNA_synth"/>
</dbReference>
<evidence type="ECO:0000256" key="10">
    <source>
        <dbReference type="ARBA" id="ARBA00022884"/>
    </source>
</evidence>
<dbReference type="InterPro" id="IPR015413">
    <property type="entry name" value="Methionyl/Leucyl_tRNA_Synth"/>
</dbReference>
<keyword evidence="18" id="KW-1185">Reference proteome</keyword>
<feature type="short sequence motif" description="'HIGH' region" evidence="14">
    <location>
        <begin position="15"/>
        <end position="25"/>
    </location>
</feature>
<dbReference type="CDD" id="cd07957">
    <property type="entry name" value="Anticodon_Ia_Met"/>
    <property type="match status" value="1"/>
</dbReference>
<name>A0ABY6HJV0_9ARCH</name>
<keyword evidence="11 14" id="KW-0648">Protein biosynthesis</keyword>
<gene>
    <name evidence="14" type="primary">metG</name>
    <name evidence="17" type="ORF">NEF87_000068</name>
</gene>
<dbReference type="NCBIfam" id="TIGR00399">
    <property type="entry name" value="metG_C_term"/>
    <property type="match status" value="1"/>
</dbReference>
<dbReference type="InterPro" id="IPR004495">
    <property type="entry name" value="Met-tRNA-synth_bsu_C"/>
</dbReference>
<feature type="binding site" evidence="14">
    <location>
        <position position="147"/>
    </location>
    <ligand>
        <name>Zn(2+)</name>
        <dbReference type="ChEBI" id="CHEBI:29105"/>
    </ligand>
</feature>
<evidence type="ECO:0000256" key="7">
    <source>
        <dbReference type="ARBA" id="ARBA00022741"/>
    </source>
</evidence>
<keyword evidence="3 14" id="KW-0963">Cytoplasm</keyword>
<keyword evidence="6 14" id="KW-0479">Metal-binding</keyword>
<dbReference type="InterPro" id="IPR009080">
    <property type="entry name" value="tRNAsynth_Ia_anticodon-bd"/>
</dbReference>
<dbReference type="Pfam" id="PF09334">
    <property type="entry name" value="tRNA-synt_1g"/>
    <property type="match status" value="1"/>
</dbReference>
<dbReference type="PROSITE" id="PS50886">
    <property type="entry name" value="TRBD"/>
    <property type="match status" value="1"/>
</dbReference>
<keyword evidence="7 14" id="KW-0547">Nucleotide-binding</keyword>
<feature type="domain" description="TRNA-binding" evidence="16">
    <location>
        <begin position="601"/>
        <end position="703"/>
    </location>
</feature>
<dbReference type="PANTHER" id="PTHR45765:SF1">
    <property type="entry name" value="METHIONINE--TRNA LIGASE, CYTOPLASMIC"/>
    <property type="match status" value="1"/>
</dbReference>
<protein>
    <recommendedName>
        <fullName evidence="14">Methionine--tRNA ligase</fullName>
        <ecNumber evidence="14">6.1.1.10</ecNumber>
    </recommendedName>
    <alternativeName>
        <fullName evidence="14">Methionyl-tRNA synthetase</fullName>
        <shortName evidence="14">MetRS</shortName>
    </alternativeName>
</protein>
<keyword evidence="5 14" id="KW-0436">Ligase</keyword>
<feature type="binding site" evidence="14">
    <location>
        <position position="347"/>
    </location>
    <ligand>
        <name>ATP</name>
        <dbReference type="ChEBI" id="CHEBI:30616"/>
    </ligand>
</feature>
<evidence type="ECO:0000256" key="11">
    <source>
        <dbReference type="ARBA" id="ARBA00022917"/>
    </source>
</evidence>
<keyword evidence="4 14" id="KW-0820">tRNA-binding</keyword>
<dbReference type="Pfam" id="PF01588">
    <property type="entry name" value="tRNA_bind"/>
    <property type="match status" value="1"/>
</dbReference>
<dbReference type="InterPro" id="IPR012340">
    <property type="entry name" value="NA-bd_OB-fold"/>
</dbReference>
<dbReference type="PROSITE" id="PS00178">
    <property type="entry name" value="AA_TRNA_LIGASE_I"/>
    <property type="match status" value="1"/>
</dbReference>
<dbReference type="SUPFAM" id="SSF52374">
    <property type="entry name" value="Nucleotidylyl transferase"/>
    <property type="match status" value="1"/>
</dbReference>
<dbReference type="NCBIfam" id="NF001100">
    <property type="entry name" value="PRK00133.1"/>
    <property type="match status" value="1"/>
</dbReference>
<dbReference type="InterPro" id="IPR041872">
    <property type="entry name" value="Anticodon_Met"/>
</dbReference>
<dbReference type="SUPFAM" id="SSF50249">
    <property type="entry name" value="Nucleic acid-binding proteins"/>
    <property type="match status" value="1"/>
</dbReference>
<evidence type="ECO:0000256" key="15">
    <source>
        <dbReference type="SAM" id="MobiDB-lite"/>
    </source>
</evidence>
<dbReference type="HAMAP" id="MF_00098">
    <property type="entry name" value="Met_tRNA_synth_type1"/>
    <property type="match status" value="1"/>
</dbReference>
<dbReference type="PRINTS" id="PR01041">
    <property type="entry name" value="TRNASYNTHMET"/>
</dbReference>
<dbReference type="InterPro" id="IPR029038">
    <property type="entry name" value="MetRS_Zn"/>
</dbReference>
<keyword evidence="12 14" id="KW-0030">Aminoacyl-tRNA synthetase</keyword>
<evidence type="ECO:0000256" key="12">
    <source>
        <dbReference type="ARBA" id="ARBA00023146"/>
    </source>
</evidence>
<evidence type="ECO:0000256" key="8">
    <source>
        <dbReference type="ARBA" id="ARBA00022833"/>
    </source>
</evidence>
<dbReference type="SUPFAM" id="SSF57770">
    <property type="entry name" value="Methionyl-tRNA synthetase (MetRS), Zn-domain"/>
    <property type="match status" value="1"/>
</dbReference>
<reference evidence="17" key="1">
    <citation type="submission" date="2022-09" db="EMBL/GenBank/DDBJ databases">
        <title>Actin cytoskeleton and complex cell architecture in an #Asgard archaeon.</title>
        <authorList>
            <person name="Ponce Toledo R.I."/>
            <person name="Schleper C."/>
            <person name="Rodrigues Oliveira T."/>
            <person name="Wollweber F."/>
            <person name="Xu J."/>
            <person name="Rittmann S."/>
            <person name="Klingl A."/>
            <person name="Pilhofer M."/>
        </authorList>
    </citation>
    <scope>NUCLEOTIDE SEQUENCE</scope>
    <source>
        <strain evidence="17">B-35</strain>
    </source>
</reference>
<keyword evidence="8 14" id="KW-0862">Zinc</keyword>
<evidence type="ECO:0000256" key="5">
    <source>
        <dbReference type="ARBA" id="ARBA00022598"/>
    </source>
</evidence>
<comment type="subcellular location">
    <subcellularLocation>
        <location evidence="1 14">Cytoplasm</location>
    </subcellularLocation>
</comment>
<keyword evidence="10 14" id="KW-0694">RNA-binding</keyword>
<dbReference type="InterPro" id="IPR014729">
    <property type="entry name" value="Rossmann-like_a/b/a_fold"/>
</dbReference>
<feature type="binding site" evidence="14">
    <location>
        <position position="160"/>
    </location>
    <ligand>
        <name>Zn(2+)</name>
        <dbReference type="ChEBI" id="CHEBI:29105"/>
    </ligand>
</feature>
<proteinExistence type="inferred from homology"/>
<dbReference type="EMBL" id="CP104013">
    <property type="protein sequence ID" value="UYP43783.1"/>
    <property type="molecule type" value="Genomic_DNA"/>
</dbReference>
<evidence type="ECO:0000256" key="3">
    <source>
        <dbReference type="ARBA" id="ARBA00022490"/>
    </source>
</evidence>
<dbReference type="Gene3D" id="2.40.50.140">
    <property type="entry name" value="Nucleic acid-binding proteins"/>
    <property type="match status" value="1"/>
</dbReference>
<feature type="binding site" evidence="14">
    <location>
        <position position="163"/>
    </location>
    <ligand>
        <name>Zn(2+)</name>
        <dbReference type="ChEBI" id="CHEBI:29105"/>
    </ligand>
</feature>
<evidence type="ECO:0000259" key="16">
    <source>
        <dbReference type="PROSITE" id="PS50886"/>
    </source>
</evidence>
<sequence>MESKKRKWIITSAWPYVNATPHLGNLIGSVLSGDVFVRYVRSKGDEAIYVSGSDEHGTPVAVSAIEQNITPEELTKINHAKIKDLFLKWNISYDNYTHTHNPTHIQFIQNFYKQVEENGLVSTKEDDVFYCEHDKLYLPDRFVEGTCPHCQSENARGDQCDACGKLLEPEDLINVHCKHCKQTPIKKRTKHWYLDFGKTEEGIRGFIEDNEYLPSNARSASLNFLKEGLPSRAITRDLEWGIPAPFEGSENKSIYVWFEAVLGYVSAVKEWAEIIKKDPSKFSYFWNDPNTRSVYFIGKDNIIFHLIIFPGLLVAYNKGLPPEKQLTMPFNVSSTEFLNYENDKFSKSRKIGIWIDDALELAPVEYWRYSLLRNRPEKQDTNFLWDQFEKDVLEVNDIIGNFIHRTLTFIGRQYDGKVPEGPKESELDEEDQKLIETIITSSKIVGDLLERFKLKEALNEIIGIARQGNIYINNKAPWKMIKTNKIKAGHTFNLSIQMVRTIGILLQPYIPGISQKIFIAIGSQESINDVLWDSASELKVPVGQSIPKAKPLFQKLDIKELKKKLNRMQGKPEEENTEEGTSKQNGKKKSSKQKPTIDYDTFTKLDLRVGTVITAENVPDSKNLLLLQVDIGEEKPRTIVAGIAKQYSPEEIKGTQVTVLTNLEPKAIRGIESNGMLLAADMKKKGAALIRPGSDAPNGSLIR</sequence>
<comment type="subunit">
    <text evidence="2 14">Homodimer.</text>
</comment>
<dbReference type="InterPro" id="IPR001412">
    <property type="entry name" value="aa-tRNA-synth_I_CS"/>
</dbReference>
<dbReference type="NCBIfam" id="TIGR00398">
    <property type="entry name" value="metG"/>
    <property type="match status" value="1"/>
</dbReference>
<evidence type="ECO:0000313" key="18">
    <source>
        <dbReference type="Proteomes" id="UP001208689"/>
    </source>
</evidence>
<accession>A0ABY6HJV0</accession>
<comment type="catalytic activity">
    <reaction evidence="13 14">
        <text>tRNA(Met) + L-methionine + ATP = L-methionyl-tRNA(Met) + AMP + diphosphate</text>
        <dbReference type="Rhea" id="RHEA:13481"/>
        <dbReference type="Rhea" id="RHEA-COMP:9667"/>
        <dbReference type="Rhea" id="RHEA-COMP:9698"/>
        <dbReference type="ChEBI" id="CHEBI:30616"/>
        <dbReference type="ChEBI" id="CHEBI:33019"/>
        <dbReference type="ChEBI" id="CHEBI:57844"/>
        <dbReference type="ChEBI" id="CHEBI:78442"/>
        <dbReference type="ChEBI" id="CHEBI:78530"/>
        <dbReference type="ChEBI" id="CHEBI:456215"/>
        <dbReference type="EC" id="6.1.1.10"/>
    </reaction>
</comment>
<evidence type="ECO:0000256" key="9">
    <source>
        <dbReference type="ARBA" id="ARBA00022840"/>
    </source>
</evidence>
<feature type="short sequence motif" description="'KMSKS' region" evidence="14">
    <location>
        <begin position="344"/>
        <end position="348"/>
    </location>
</feature>
<dbReference type="GO" id="GO:0004825">
    <property type="term" value="F:methionine-tRNA ligase activity"/>
    <property type="evidence" value="ECO:0007669"/>
    <property type="project" value="UniProtKB-EC"/>
</dbReference>
<dbReference type="EC" id="6.1.1.10" evidence="14"/>
<dbReference type="Gene3D" id="2.20.28.20">
    <property type="entry name" value="Methionyl-tRNA synthetase, Zn-domain"/>
    <property type="match status" value="1"/>
</dbReference>
<keyword evidence="9 14" id="KW-0067">ATP-binding</keyword>
<comment type="cofactor">
    <cofactor evidence="14">
        <name>Zn(2+)</name>
        <dbReference type="ChEBI" id="CHEBI:29105"/>
    </cofactor>
    <text evidence="14">Binds 1 zinc ion per subunit.</text>
</comment>
<evidence type="ECO:0000256" key="1">
    <source>
        <dbReference type="ARBA" id="ARBA00004496"/>
    </source>
</evidence>
<evidence type="ECO:0000256" key="2">
    <source>
        <dbReference type="ARBA" id="ARBA00011738"/>
    </source>
</evidence>
<organism evidence="17 18">
    <name type="scientific">Candidatus Lokiarchaeum ossiferum</name>
    <dbReference type="NCBI Taxonomy" id="2951803"/>
    <lineage>
        <taxon>Archaea</taxon>
        <taxon>Promethearchaeati</taxon>
        <taxon>Promethearchaeota</taxon>
        <taxon>Promethearchaeia</taxon>
        <taxon>Promethearchaeales</taxon>
        <taxon>Promethearchaeaceae</taxon>
        <taxon>Candidatus Lokiarchaeum</taxon>
    </lineage>
</organism>
<dbReference type="InterPro" id="IPR002547">
    <property type="entry name" value="tRNA-bd_dom"/>
</dbReference>
<evidence type="ECO:0000256" key="13">
    <source>
        <dbReference type="ARBA" id="ARBA00047364"/>
    </source>
</evidence>